<dbReference type="PANTHER" id="PTHR11575:SF22">
    <property type="entry name" value="ADL392WP"/>
    <property type="match status" value="1"/>
</dbReference>
<accession>A0AAN7WEZ6</accession>
<proteinExistence type="predicted"/>
<keyword evidence="4" id="KW-1185">Reference proteome</keyword>
<evidence type="ECO:0000256" key="1">
    <source>
        <dbReference type="SAM" id="SignalP"/>
    </source>
</evidence>
<dbReference type="InterPro" id="IPR006179">
    <property type="entry name" value="5_nucleotidase/apyrase"/>
</dbReference>
<dbReference type="SUPFAM" id="SSF55816">
    <property type="entry name" value="5'-nucleotidase (syn. UDP-sugar hydrolase), C-terminal domain"/>
    <property type="match status" value="1"/>
</dbReference>
<dbReference type="SUPFAM" id="SSF56300">
    <property type="entry name" value="Metallo-dependent phosphatases"/>
    <property type="match status" value="1"/>
</dbReference>
<evidence type="ECO:0000313" key="3">
    <source>
        <dbReference type="EMBL" id="KAK5778298.1"/>
    </source>
</evidence>
<dbReference type="GO" id="GO:0009166">
    <property type="term" value="P:nucleotide catabolic process"/>
    <property type="evidence" value="ECO:0007669"/>
    <property type="project" value="InterPro"/>
</dbReference>
<dbReference type="InterPro" id="IPR036907">
    <property type="entry name" value="5'-Nucleotdase_C_sf"/>
</dbReference>
<dbReference type="EMBL" id="JAWIZZ010000053">
    <property type="protein sequence ID" value="KAK5778298.1"/>
    <property type="molecule type" value="Genomic_DNA"/>
</dbReference>
<feature type="chain" id="PRO_5043033487" description="Putative 5'-nucleotidase C-terminal domain-containing protein" evidence="1">
    <location>
        <begin position="21"/>
        <end position="622"/>
    </location>
</feature>
<sequence>MILSKIGFIVVFTFFLTIFGSPIDKKEIQTNFDLSDDTHDDTDFNLKDGLEDLRSLRLGQINFLHTTDTHGWLGSHPNQINYNANWGHFISFIELFKRYRIDKEKQDILIIDTGDKHDGSGLSDATAPNGIASTKIFNEMDYDLLTLGNHELYNKERVVLEYYTTALSSKFKDKYVASNVDFILKNETLVPFGNKYVYMETPVNHLRIIALSFIFNFQNNNPRAKVTPVLQSLQSGWFQNILTQYPECKLDMIVIFGHIPARDKENHELKDLHDFLRQYYPNIVIQYFSGHTHIRDFVEFDSKSTCLQSGRFSETVGFLSIDNVTDNQPNFSRSYIDFNKQSFKFHSNSSHLYTKRGSNVIQEINLLKKSLQLDEQFGMVPQNYYMMTRPIESEENIYHLIKHKVLPKLKSTSVPADELSFNRIVMLNTGAIRFDLYKGPFTRDTEFSILPFDNNWNYLKLEKWVAIQIEDFLNHRPVISMLNSPEQHFLHDIVSDTEAYIQSDRYNPNKLQHCPFINNPKLSEGYTTNDDYGCDGDDTPHSSQRIYPMPNVIQSNTFSPEKGENNRNEIIDFIFFSYLKKDILHALRYIDPSKSYDESEVRDYGGKPLKQLLRDYIVETNT</sequence>
<organism evidence="3 4">
    <name type="scientific">Arxiozyma heterogenica</name>
    <dbReference type="NCBI Taxonomy" id="278026"/>
    <lineage>
        <taxon>Eukaryota</taxon>
        <taxon>Fungi</taxon>
        <taxon>Dikarya</taxon>
        <taxon>Ascomycota</taxon>
        <taxon>Saccharomycotina</taxon>
        <taxon>Saccharomycetes</taxon>
        <taxon>Saccharomycetales</taxon>
        <taxon>Saccharomycetaceae</taxon>
        <taxon>Arxiozyma</taxon>
    </lineage>
</organism>
<dbReference type="Proteomes" id="UP001306508">
    <property type="component" value="Unassembled WGS sequence"/>
</dbReference>
<dbReference type="PANTHER" id="PTHR11575">
    <property type="entry name" value="5'-NUCLEOTIDASE-RELATED"/>
    <property type="match status" value="1"/>
</dbReference>
<comment type="caution">
    <text evidence="3">The sequence shown here is derived from an EMBL/GenBank/DDBJ whole genome shotgun (WGS) entry which is preliminary data.</text>
</comment>
<dbReference type="Gene3D" id="3.60.21.10">
    <property type="match status" value="1"/>
</dbReference>
<dbReference type="GO" id="GO:0016787">
    <property type="term" value="F:hydrolase activity"/>
    <property type="evidence" value="ECO:0007669"/>
    <property type="project" value="InterPro"/>
</dbReference>
<keyword evidence="1" id="KW-0732">Signal</keyword>
<evidence type="ECO:0000313" key="4">
    <source>
        <dbReference type="Proteomes" id="UP001306508"/>
    </source>
</evidence>
<dbReference type="InterPro" id="IPR053828">
    <property type="entry name" value="Nucleosidase_C"/>
</dbReference>
<dbReference type="GO" id="GO:0005829">
    <property type="term" value="C:cytosol"/>
    <property type="evidence" value="ECO:0007669"/>
    <property type="project" value="TreeGrafter"/>
</dbReference>
<protein>
    <recommendedName>
        <fullName evidence="2">Putative 5'-nucleotidase C-terminal domain-containing protein</fullName>
    </recommendedName>
</protein>
<reference evidence="4" key="1">
    <citation type="submission" date="2023-07" db="EMBL/GenBank/DDBJ databases">
        <title>A draft genome of Kazachstania heterogenica Y-27499.</title>
        <authorList>
            <person name="Donic C."/>
            <person name="Kralova J.S."/>
            <person name="Fidel L."/>
            <person name="Ben-Dor S."/>
            <person name="Jung S."/>
        </authorList>
    </citation>
    <scope>NUCLEOTIDE SEQUENCE [LARGE SCALE GENOMIC DNA]</scope>
    <source>
        <strain evidence="4">Y27499</strain>
    </source>
</reference>
<dbReference type="AlphaFoldDB" id="A0AAN7WEZ6"/>
<dbReference type="Gene3D" id="3.90.780.10">
    <property type="entry name" value="5'-Nucleotidase, C-terminal domain"/>
    <property type="match status" value="2"/>
</dbReference>
<dbReference type="InterPro" id="IPR014485">
    <property type="entry name" value="Pesterase_C1039"/>
</dbReference>
<dbReference type="Pfam" id="PF21953">
    <property type="entry name" value="NadN_nucleosid_C"/>
    <property type="match status" value="1"/>
</dbReference>
<dbReference type="PIRSF" id="PIRSF017316">
    <property type="entry name" value="Pesterase_C1039"/>
    <property type="match status" value="1"/>
</dbReference>
<gene>
    <name evidence="3" type="ORF">RI543_003957</name>
</gene>
<dbReference type="InterPro" id="IPR029052">
    <property type="entry name" value="Metallo-depent_PP-like"/>
</dbReference>
<feature type="domain" description="Putative 5'-nucleotidase C-terminal" evidence="2">
    <location>
        <begin position="383"/>
        <end position="584"/>
    </location>
</feature>
<feature type="signal peptide" evidence="1">
    <location>
        <begin position="1"/>
        <end position="20"/>
    </location>
</feature>
<evidence type="ECO:0000259" key="2">
    <source>
        <dbReference type="Pfam" id="PF21953"/>
    </source>
</evidence>
<name>A0AAN7WEZ6_9SACH</name>